<dbReference type="AlphaFoldDB" id="H3C6X7"/>
<reference evidence="6" key="1">
    <citation type="journal article" date="2004" name="Nature">
        <title>Genome duplication in the teleost fish Tetraodon nigroviridis reveals the early vertebrate proto-karyotype.</title>
        <authorList>
            <person name="Jaillon O."/>
            <person name="Aury J.-M."/>
            <person name="Brunet F."/>
            <person name="Petit J.-L."/>
            <person name="Stange-Thomann N."/>
            <person name="Mauceli E."/>
            <person name="Bouneau L."/>
            <person name="Fischer C."/>
            <person name="Ozouf-Costaz C."/>
            <person name="Bernot A."/>
            <person name="Nicaud S."/>
            <person name="Jaffe D."/>
            <person name="Fisher S."/>
            <person name="Lutfalla G."/>
            <person name="Dossat C."/>
            <person name="Segurens B."/>
            <person name="Dasilva C."/>
            <person name="Salanoubat M."/>
            <person name="Levy M."/>
            <person name="Boudet N."/>
            <person name="Castellano S."/>
            <person name="Anthouard V."/>
            <person name="Jubin C."/>
            <person name="Castelli V."/>
            <person name="Katinka M."/>
            <person name="Vacherie B."/>
            <person name="Biemont C."/>
            <person name="Skalli Z."/>
            <person name="Cattolico L."/>
            <person name="Poulain J."/>
            <person name="De Berardinis V."/>
            <person name="Cruaud C."/>
            <person name="Duprat S."/>
            <person name="Brottier P."/>
            <person name="Coutanceau J.-P."/>
            <person name="Gouzy J."/>
            <person name="Parra G."/>
            <person name="Lardier G."/>
            <person name="Chapple C."/>
            <person name="McKernan K.J."/>
            <person name="McEwan P."/>
            <person name="Bosak S."/>
            <person name="Kellis M."/>
            <person name="Volff J.-N."/>
            <person name="Guigo R."/>
            <person name="Zody M.C."/>
            <person name="Mesirov J."/>
            <person name="Lindblad-Toh K."/>
            <person name="Birren B."/>
            <person name="Nusbaum C."/>
            <person name="Kahn D."/>
            <person name="Robinson-Rechavi M."/>
            <person name="Laudet V."/>
            <person name="Schachter V."/>
            <person name="Quetier F."/>
            <person name="Saurin W."/>
            <person name="Scarpelli C."/>
            <person name="Wincker P."/>
            <person name="Lander E.S."/>
            <person name="Weissenbach J."/>
            <person name="Roest Crollius H."/>
        </authorList>
    </citation>
    <scope>NUCLEOTIDE SEQUENCE [LARGE SCALE GENOMIC DNA]</scope>
</reference>
<dbReference type="InParanoid" id="H3C6X7"/>
<dbReference type="Gene3D" id="6.10.140.1000">
    <property type="match status" value="1"/>
</dbReference>
<dbReference type="Gene3D" id="3.40.50.11500">
    <property type="match status" value="1"/>
</dbReference>
<sequence>MFCVRENPEQTFYWFFEATCPVARDRDPGVQFQFPEDFSDEESCQTLPRFCFPYDIQKVRDGVAVQHFTFVLTDLEGSQRFGFCRLTTSTHTCLCILSYLPWFEVFYKLLNNLADYLKKGQMNEMKALLAALYKQPIPLMSGSVTLQMHQVLDENCYQELKKTKTNKKNLIPYFIAPDPRSLPSIPENRNLTELIVAVDAGNLLQLETALVQQQHTYKLDTRCAVLTSCVHALSAVLYPMYWQHIFIPVLPPHLLDYCCAPMPYLIGVHTSLSERVRGRALEEVVILNVDSNTLETPFDDLKRIPSDVVSGLKLCLKRQAVSPGCGVSRAFLKAQALLFGGYRNALQCQQDGEMLFNEAVFLEHKSSSMRHFLQSAVHLQFFKQFIDSRMDILNKGKEPGDLFEEEIHNCDTTEGEFLYMYKFFNFSL</sequence>
<dbReference type="GO" id="GO:0006897">
    <property type="term" value="P:endocytosis"/>
    <property type="evidence" value="ECO:0007669"/>
    <property type="project" value="TreeGrafter"/>
</dbReference>
<evidence type="ECO:0000256" key="1">
    <source>
        <dbReference type="ARBA" id="ARBA00004132"/>
    </source>
</evidence>
<dbReference type="InterPro" id="IPR037516">
    <property type="entry name" value="Tripartite_DENN"/>
</dbReference>
<dbReference type="OMA" id="TMESPHE"/>
<dbReference type="SMART" id="SM00799">
    <property type="entry name" value="DENN"/>
    <property type="match status" value="1"/>
</dbReference>
<dbReference type="InterPro" id="IPR005113">
    <property type="entry name" value="uDENN_dom"/>
</dbReference>
<feature type="domain" description="UDENN" evidence="4">
    <location>
        <begin position="12"/>
        <end position="398"/>
    </location>
</feature>
<dbReference type="InterPro" id="IPR043153">
    <property type="entry name" value="DENN_C"/>
</dbReference>
<dbReference type="GO" id="GO:1901981">
    <property type="term" value="F:phosphatidylinositol phosphate binding"/>
    <property type="evidence" value="ECO:0007669"/>
    <property type="project" value="TreeGrafter"/>
</dbReference>
<proteinExistence type="predicted"/>
<dbReference type="GeneTree" id="ENSGT00940000166336"/>
<evidence type="ECO:0000313" key="6">
    <source>
        <dbReference type="Proteomes" id="UP000007303"/>
    </source>
</evidence>
<accession>H3C6X7</accession>
<evidence type="ECO:0000256" key="3">
    <source>
        <dbReference type="ARBA" id="ARBA00023329"/>
    </source>
</evidence>
<dbReference type="GO" id="GO:0032456">
    <property type="term" value="P:endocytic recycling"/>
    <property type="evidence" value="ECO:0007669"/>
    <property type="project" value="TreeGrafter"/>
</dbReference>
<dbReference type="PANTHER" id="PTHR13196">
    <property type="entry name" value="DENN DOMAIN-CONTAINING"/>
    <property type="match status" value="1"/>
</dbReference>
<evidence type="ECO:0000313" key="5">
    <source>
        <dbReference type="Ensembl" id="ENSTNIP00000003998.1"/>
    </source>
</evidence>
<dbReference type="InterPro" id="IPR040032">
    <property type="entry name" value="DENND1A/B/C"/>
</dbReference>
<evidence type="ECO:0000259" key="4">
    <source>
        <dbReference type="PROSITE" id="PS50211"/>
    </source>
</evidence>
<dbReference type="SMART" id="SM00800">
    <property type="entry name" value="uDENN"/>
    <property type="match status" value="1"/>
</dbReference>
<dbReference type="SMART" id="SM00801">
    <property type="entry name" value="dDENN"/>
    <property type="match status" value="1"/>
</dbReference>
<dbReference type="STRING" id="99883.ENSTNIP00000003998"/>
<dbReference type="Pfam" id="PF02141">
    <property type="entry name" value="DENN"/>
    <property type="match status" value="1"/>
</dbReference>
<dbReference type="GO" id="GO:0005829">
    <property type="term" value="C:cytosol"/>
    <property type="evidence" value="ECO:0007669"/>
    <property type="project" value="TreeGrafter"/>
</dbReference>
<protein>
    <submittedName>
        <fullName evidence="5">DENN domain containing 1C</fullName>
    </submittedName>
</protein>
<dbReference type="Proteomes" id="UP000007303">
    <property type="component" value="Unassembled WGS sequence"/>
</dbReference>
<dbReference type="Pfam" id="PF03456">
    <property type="entry name" value="uDENN"/>
    <property type="match status" value="1"/>
</dbReference>
<dbReference type="InterPro" id="IPR001194">
    <property type="entry name" value="cDENN_dom"/>
</dbReference>
<dbReference type="GO" id="GO:0030136">
    <property type="term" value="C:clathrin-coated vesicle"/>
    <property type="evidence" value="ECO:0007669"/>
    <property type="project" value="UniProtKB-SubCell"/>
</dbReference>
<dbReference type="Ensembl" id="ENSTNIT00000001156.1">
    <property type="protein sequence ID" value="ENSTNIP00000003998.1"/>
    <property type="gene ID" value="ENSTNIG00000018058.1"/>
</dbReference>
<dbReference type="GO" id="GO:0005085">
    <property type="term" value="F:guanyl-nucleotide exchange factor activity"/>
    <property type="evidence" value="ECO:0007669"/>
    <property type="project" value="UniProtKB-KW"/>
</dbReference>
<keyword evidence="2" id="KW-0344">Guanine-nucleotide releasing factor</keyword>
<comment type="subcellular location">
    <subcellularLocation>
        <location evidence="1">Cytoplasmic vesicle</location>
        <location evidence="1">Clathrin-coated vesicle</location>
    </subcellularLocation>
</comment>
<organism evidence="5 6">
    <name type="scientific">Tetraodon nigroviridis</name>
    <name type="common">Spotted green pufferfish</name>
    <name type="synonym">Chelonodon nigroviridis</name>
    <dbReference type="NCBI Taxonomy" id="99883"/>
    <lineage>
        <taxon>Eukaryota</taxon>
        <taxon>Metazoa</taxon>
        <taxon>Chordata</taxon>
        <taxon>Craniata</taxon>
        <taxon>Vertebrata</taxon>
        <taxon>Euteleostomi</taxon>
        <taxon>Actinopterygii</taxon>
        <taxon>Neopterygii</taxon>
        <taxon>Teleostei</taxon>
        <taxon>Neoteleostei</taxon>
        <taxon>Acanthomorphata</taxon>
        <taxon>Eupercaria</taxon>
        <taxon>Tetraodontiformes</taxon>
        <taxon>Tetradontoidea</taxon>
        <taxon>Tetraodontidae</taxon>
        <taxon>Tetraodon</taxon>
    </lineage>
</organism>
<dbReference type="InterPro" id="IPR005112">
    <property type="entry name" value="dDENN_dom"/>
</dbReference>
<reference evidence="5" key="3">
    <citation type="submission" date="2025-09" db="UniProtKB">
        <authorList>
            <consortium name="Ensembl"/>
        </authorList>
    </citation>
    <scope>IDENTIFICATION</scope>
</reference>
<dbReference type="PANTHER" id="PTHR13196:SF25">
    <property type="entry name" value="DENN DOMAIN-CONTAINING PROTEIN 1C"/>
    <property type="match status" value="1"/>
</dbReference>
<evidence type="ECO:0000256" key="2">
    <source>
        <dbReference type="ARBA" id="ARBA00022658"/>
    </source>
</evidence>
<keyword evidence="3" id="KW-0968">Cytoplasmic vesicle</keyword>
<name>H3C6X7_TETNG</name>
<keyword evidence="6" id="KW-1185">Reference proteome</keyword>
<reference evidence="5" key="2">
    <citation type="submission" date="2025-08" db="UniProtKB">
        <authorList>
            <consortium name="Ensembl"/>
        </authorList>
    </citation>
    <scope>IDENTIFICATION</scope>
</reference>
<dbReference type="Pfam" id="PF03455">
    <property type="entry name" value="dDENN"/>
    <property type="match status" value="1"/>
</dbReference>
<dbReference type="Gene3D" id="3.30.450.200">
    <property type="match status" value="1"/>
</dbReference>
<dbReference type="PROSITE" id="PS50211">
    <property type="entry name" value="DENN"/>
    <property type="match status" value="1"/>
</dbReference>